<dbReference type="EMBL" id="CAKMRJ010004445">
    <property type="protein sequence ID" value="CAH1438896.1"/>
    <property type="molecule type" value="Genomic_DNA"/>
</dbReference>
<feature type="region of interest" description="Disordered" evidence="1">
    <location>
        <begin position="77"/>
        <end position="103"/>
    </location>
</feature>
<organism evidence="2 3">
    <name type="scientific">Lactuca virosa</name>
    <dbReference type="NCBI Taxonomy" id="75947"/>
    <lineage>
        <taxon>Eukaryota</taxon>
        <taxon>Viridiplantae</taxon>
        <taxon>Streptophyta</taxon>
        <taxon>Embryophyta</taxon>
        <taxon>Tracheophyta</taxon>
        <taxon>Spermatophyta</taxon>
        <taxon>Magnoliopsida</taxon>
        <taxon>eudicotyledons</taxon>
        <taxon>Gunneridae</taxon>
        <taxon>Pentapetalae</taxon>
        <taxon>asterids</taxon>
        <taxon>campanulids</taxon>
        <taxon>Asterales</taxon>
        <taxon>Asteraceae</taxon>
        <taxon>Cichorioideae</taxon>
        <taxon>Cichorieae</taxon>
        <taxon>Lactucinae</taxon>
        <taxon>Lactuca</taxon>
    </lineage>
</organism>
<evidence type="ECO:0000313" key="3">
    <source>
        <dbReference type="Proteomes" id="UP001157418"/>
    </source>
</evidence>
<evidence type="ECO:0000256" key="1">
    <source>
        <dbReference type="SAM" id="MobiDB-lite"/>
    </source>
</evidence>
<evidence type="ECO:0000313" key="2">
    <source>
        <dbReference type="EMBL" id="CAH1438896.1"/>
    </source>
</evidence>
<name>A0AAU9NM13_9ASTR</name>
<feature type="region of interest" description="Disordered" evidence="1">
    <location>
        <begin position="120"/>
        <end position="164"/>
    </location>
</feature>
<sequence length="164" mass="18289">MVDYGVWARQLGQTIVFHTLARGPQSPFMLFACIPPTLVFFLPSLNIDLLQKSHHLQIAEKINGGDEMVERTRAPVIRPPATPFSKAEFGESLTGNEQNDAGSDIVESSSFHHVALLKGKHVEDSKKPSVSRYPGKEEVKHSENDDIVVTDYQPPHRKAPIHNK</sequence>
<feature type="compositionally biased region" description="Basic residues" evidence="1">
    <location>
        <begin position="155"/>
        <end position="164"/>
    </location>
</feature>
<dbReference type="AlphaFoldDB" id="A0AAU9NM13"/>
<gene>
    <name evidence="2" type="ORF">LVIROSA_LOCUS25127</name>
</gene>
<accession>A0AAU9NM13</accession>
<feature type="compositionally biased region" description="Polar residues" evidence="1">
    <location>
        <begin position="93"/>
        <end position="103"/>
    </location>
</feature>
<proteinExistence type="predicted"/>
<protein>
    <submittedName>
        <fullName evidence="2">Uncharacterized protein</fullName>
    </submittedName>
</protein>
<keyword evidence="3" id="KW-1185">Reference proteome</keyword>
<feature type="compositionally biased region" description="Basic and acidic residues" evidence="1">
    <location>
        <begin position="134"/>
        <end position="144"/>
    </location>
</feature>
<comment type="caution">
    <text evidence="2">The sequence shown here is derived from an EMBL/GenBank/DDBJ whole genome shotgun (WGS) entry which is preliminary data.</text>
</comment>
<reference evidence="2 3" key="1">
    <citation type="submission" date="2022-01" db="EMBL/GenBank/DDBJ databases">
        <authorList>
            <person name="Xiong W."/>
            <person name="Schranz E."/>
        </authorList>
    </citation>
    <scope>NUCLEOTIDE SEQUENCE [LARGE SCALE GENOMIC DNA]</scope>
</reference>
<dbReference type="Proteomes" id="UP001157418">
    <property type="component" value="Unassembled WGS sequence"/>
</dbReference>